<dbReference type="PANTHER" id="PTHR33233:SF17">
    <property type="entry name" value="DUF4283 DOMAIN-CONTAINING PROTEIN"/>
    <property type="match status" value="1"/>
</dbReference>
<feature type="compositionally biased region" description="Basic and acidic residues" evidence="1">
    <location>
        <begin position="129"/>
        <end position="156"/>
    </location>
</feature>
<reference evidence="2" key="1">
    <citation type="submission" date="2025-08" db="UniProtKB">
        <authorList>
            <consortium name="RefSeq"/>
        </authorList>
    </citation>
    <scope>IDENTIFICATION</scope>
</reference>
<feature type="region of interest" description="Disordered" evidence="1">
    <location>
        <begin position="129"/>
        <end position="178"/>
    </location>
</feature>
<dbReference type="KEGG" id="nta:107825937"/>
<evidence type="ECO:0008006" key="3">
    <source>
        <dbReference type="Google" id="ProtNLM"/>
    </source>
</evidence>
<protein>
    <recommendedName>
        <fullName evidence="3">Zinc knuckle CX2CX4HX4C domain-containing protein</fullName>
    </recommendedName>
</protein>
<dbReference type="RefSeq" id="XP_016508356.1">
    <property type="nucleotide sequence ID" value="XM_016652870.1"/>
</dbReference>
<accession>A0A1S4D4Q2</accession>
<feature type="compositionally biased region" description="Basic and acidic residues" evidence="1">
    <location>
        <begin position="167"/>
        <end position="178"/>
    </location>
</feature>
<gene>
    <name evidence="2" type="primary">LOC107825937</name>
</gene>
<dbReference type="OrthoDB" id="1939300at2759"/>
<dbReference type="PANTHER" id="PTHR33233">
    <property type="entry name" value="ENDONUCLEASE/EXONUCLEASE/PHOSPHATASE"/>
    <property type="match status" value="1"/>
</dbReference>
<name>A0A1S4D4Q2_TOBAC</name>
<organism evidence="2">
    <name type="scientific">Nicotiana tabacum</name>
    <name type="common">Common tobacco</name>
    <dbReference type="NCBI Taxonomy" id="4097"/>
    <lineage>
        <taxon>Eukaryota</taxon>
        <taxon>Viridiplantae</taxon>
        <taxon>Streptophyta</taxon>
        <taxon>Embryophyta</taxon>
        <taxon>Tracheophyta</taxon>
        <taxon>Spermatophyta</taxon>
        <taxon>Magnoliopsida</taxon>
        <taxon>eudicotyledons</taxon>
        <taxon>Gunneridae</taxon>
        <taxon>Pentapetalae</taxon>
        <taxon>asterids</taxon>
        <taxon>lamiids</taxon>
        <taxon>Solanales</taxon>
        <taxon>Solanaceae</taxon>
        <taxon>Nicotianoideae</taxon>
        <taxon>Nicotianeae</taxon>
        <taxon>Nicotiana</taxon>
    </lineage>
</organism>
<proteinExistence type="predicted"/>
<dbReference type="PaxDb" id="4097-A0A1S4D4Q2"/>
<feature type="region of interest" description="Disordered" evidence="1">
    <location>
        <begin position="1"/>
        <end position="24"/>
    </location>
</feature>
<dbReference type="AlphaFoldDB" id="A0A1S4D4Q2"/>
<sequence length="178" mass="20332">MWPPLHGVNSTRSTQIDKGEQSQSVKQLEEVPIAENIEVEKVIQRKEVQIGSGLGIPLYADEFTSKIERISYAMLLVEMDVTKGMPTVLKVMDPKGKVFEQSIDYDWIPEYCHTCIQVGHSCRNIQKAIEGKQKQQKPKMEWRRRAEPSRDEKDESIPADNVIHASKIGDTENEKLPE</sequence>
<evidence type="ECO:0000313" key="2">
    <source>
        <dbReference type="RefSeq" id="XP_016508356.1"/>
    </source>
</evidence>
<evidence type="ECO:0000256" key="1">
    <source>
        <dbReference type="SAM" id="MobiDB-lite"/>
    </source>
</evidence>